<sequence length="536" mass="59243">MKWLISLSPRGILFSRLRRTAWRRRDVRDAIIIVIILAAQFVFFDTGDLFLKVADFAKEYEDWGADDLVLMSFMLCISLIVYSFRRLQDLAKEMKGRAAAEDQARKLARLDPLTGLPNRRLFTEKLDDALQRTTSEGCRTVVMMLDLDGFKAINDTYGHAVGDRTLLEVGERMSNVMRADTLLARLGGDEFGIVLPNVTSLDDPAGLARRIISTVAEPFMIGSTATALGIGIGIAVSPDDGTDHDALVRRADLALYRAKAEGQSTVRFFEQEMDAHVEQRMRIERELRNALAAQTIVPYYQPLVSMAENRIIGFEALARWQSEELGVIAPGVFIPIAEECGLIGELGDQLLRRACMDAATWTADIKLAFNISPVQLRNASLGLRILNILENTGFDPHRLEIEITESALVDNLEVAQRVIDQLRQTGIRIALDDFGTGYATLRQLQTLHLDKIKIDRSFVDRVSGDNESMVIVRAILGLASGLGLITTAEGIEDAEQLAYLKANGCTEGQGYLFGKAMPAQETLALLKRPLSGSVAA</sequence>
<feature type="transmembrane region" description="Helical" evidence="2">
    <location>
        <begin position="63"/>
        <end position="84"/>
    </location>
</feature>
<evidence type="ECO:0000259" key="4">
    <source>
        <dbReference type="PROSITE" id="PS50887"/>
    </source>
</evidence>
<evidence type="ECO:0000313" key="6">
    <source>
        <dbReference type="Proteomes" id="UP000183208"/>
    </source>
</evidence>
<evidence type="ECO:0000256" key="1">
    <source>
        <dbReference type="SAM" id="Coils"/>
    </source>
</evidence>
<dbReference type="PANTHER" id="PTHR44757">
    <property type="entry name" value="DIGUANYLATE CYCLASE DGCP"/>
    <property type="match status" value="1"/>
</dbReference>
<feature type="coiled-coil region" evidence="1">
    <location>
        <begin position="266"/>
        <end position="293"/>
    </location>
</feature>
<dbReference type="Gene3D" id="3.20.20.450">
    <property type="entry name" value="EAL domain"/>
    <property type="match status" value="1"/>
</dbReference>
<evidence type="ECO:0000256" key="2">
    <source>
        <dbReference type="SAM" id="Phobius"/>
    </source>
</evidence>
<dbReference type="CDD" id="cd01948">
    <property type="entry name" value="EAL"/>
    <property type="match status" value="1"/>
</dbReference>
<dbReference type="OrthoDB" id="9814202at2"/>
<dbReference type="InterPro" id="IPR043128">
    <property type="entry name" value="Rev_trsase/Diguanyl_cyclase"/>
</dbReference>
<dbReference type="InterPro" id="IPR035919">
    <property type="entry name" value="EAL_sf"/>
</dbReference>
<dbReference type="Pfam" id="PF00990">
    <property type="entry name" value="GGDEF"/>
    <property type="match status" value="1"/>
</dbReference>
<keyword evidence="2" id="KW-1133">Transmembrane helix</keyword>
<feature type="domain" description="GGDEF" evidence="4">
    <location>
        <begin position="138"/>
        <end position="271"/>
    </location>
</feature>
<dbReference type="InterPro" id="IPR052155">
    <property type="entry name" value="Biofilm_reg_signaling"/>
</dbReference>
<dbReference type="Gene3D" id="3.30.70.270">
    <property type="match status" value="1"/>
</dbReference>
<dbReference type="InterPro" id="IPR000160">
    <property type="entry name" value="GGDEF_dom"/>
</dbReference>
<dbReference type="SUPFAM" id="SSF141868">
    <property type="entry name" value="EAL domain-like"/>
    <property type="match status" value="1"/>
</dbReference>
<gene>
    <name evidence="5" type="ORF">SAMN05444171_1242</name>
</gene>
<dbReference type="PANTHER" id="PTHR44757:SF2">
    <property type="entry name" value="BIOFILM ARCHITECTURE MAINTENANCE PROTEIN MBAA"/>
    <property type="match status" value="1"/>
</dbReference>
<dbReference type="RefSeq" id="WP_143039628.1">
    <property type="nucleotide sequence ID" value="NZ_FNTI01000001.1"/>
</dbReference>
<dbReference type="GO" id="GO:0003824">
    <property type="term" value="F:catalytic activity"/>
    <property type="evidence" value="ECO:0007669"/>
    <property type="project" value="UniProtKB-ARBA"/>
</dbReference>
<dbReference type="CDD" id="cd01949">
    <property type="entry name" value="GGDEF"/>
    <property type="match status" value="1"/>
</dbReference>
<dbReference type="PROSITE" id="PS50887">
    <property type="entry name" value="GGDEF"/>
    <property type="match status" value="1"/>
</dbReference>
<organism evidence="5 6">
    <name type="scientific">Bradyrhizobium lablabi</name>
    <dbReference type="NCBI Taxonomy" id="722472"/>
    <lineage>
        <taxon>Bacteria</taxon>
        <taxon>Pseudomonadati</taxon>
        <taxon>Pseudomonadota</taxon>
        <taxon>Alphaproteobacteria</taxon>
        <taxon>Hyphomicrobiales</taxon>
        <taxon>Nitrobacteraceae</taxon>
        <taxon>Bradyrhizobium</taxon>
    </lineage>
</organism>
<dbReference type="EMBL" id="FNTI01000001">
    <property type="protein sequence ID" value="SEC36711.1"/>
    <property type="molecule type" value="Genomic_DNA"/>
</dbReference>
<dbReference type="InterPro" id="IPR001633">
    <property type="entry name" value="EAL_dom"/>
</dbReference>
<evidence type="ECO:0000313" key="5">
    <source>
        <dbReference type="EMBL" id="SEC36711.1"/>
    </source>
</evidence>
<dbReference type="Proteomes" id="UP000183208">
    <property type="component" value="Unassembled WGS sequence"/>
</dbReference>
<dbReference type="NCBIfam" id="TIGR00254">
    <property type="entry name" value="GGDEF"/>
    <property type="match status" value="1"/>
</dbReference>
<dbReference type="FunFam" id="3.30.70.270:FF:000001">
    <property type="entry name" value="Diguanylate cyclase domain protein"/>
    <property type="match status" value="1"/>
</dbReference>
<dbReference type="Pfam" id="PF00563">
    <property type="entry name" value="EAL"/>
    <property type="match status" value="1"/>
</dbReference>
<dbReference type="SMART" id="SM00267">
    <property type="entry name" value="GGDEF"/>
    <property type="match status" value="1"/>
</dbReference>
<protein>
    <submittedName>
        <fullName evidence="5">Diguanylate cyclase/phosphodiesterase</fullName>
    </submittedName>
</protein>
<dbReference type="PROSITE" id="PS50883">
    <property type="entry name" value="EAL"/>
    <property type="match status" value="1"/>
</dbReference>
<keyword evidence="2" id="KW-0472">Membrane</keyword>
<dbReference type="InterPro" id="IPR029787">
    <property type="entry name" value="Nucleotide_cyclase"/>
</dbReference>
<name>A0A1H4RYP9_9BRAD</name>
<dbReference type="AlphaFoldDB" id="A0A1H4RYP9"/>
<evidence type="ECO:0000259" key="3">
    <source>
        <dbReference type="PROSITE" id="PS50883"/>
    </source>
</evidence>
<reference evidence="5 6" key="1">
    <citation type="submission" date="2016-10" db="EMBL/GenBank/DDBJ databases">
        <authorList>
            <person name="de Groot N.N."/>
        </authorList>
    </citation>
    <scope>NUCLEOTIDE SEQUENCE [LARGE SCALE GENOMIC DNA]</scope>
    <source>
        <strain evidence="5 6">GAS522</strain>
    </source>
</reference>
<accession>A0A1H4RYP9</accession>
<proteinExistence type="predicted"/>
<dbReference type="SUPFAM" id="SSF55073">
    <property type="entry name" value="Nucleotide cyclase"/>
    <property type="match status" value="1"/>
</dbReference>
<feature type="transmembrane region" description="Helical" evidence="2">
    <location>
        <begin position="26"/>
        <end position="43"/>
    </location>
</feature>
<keyword evidence="1" id="KW-0175">Coiled coil</keyword>
<feature type="domain" description="EAL" evidence="3">
    <location>
        <begin position="280"/>
        <end position="530"/>
    </location>
</feature>
<keyword evidence="2" id="KW-0812">Transmembrane</keyword>
<dbReference type="SMART" id="SM00052">
    <property type="entry name" value="EAL"/>
    <property type="match status" value="1"/>
</dbReference>